<dbReference type="InterPro" id="IPR014710">
    <property type="entry name" value="RmlC-like_jellyroll"/>
</dbReference>
<dbReference type="PROSITE" id="PS51063">
    <property type="entry name" value="HTH_CRP_2"/>
    <property type="match status" value="1"/>
</dbReference>
<comment type="caution">
    <text evidence="6">The sequence shown here is derived from an EMBL/GenBank/DDBJ whole genome shotgun (WGS) entry which is preliminary data.</text>
</comment>
<evidence type="ECO:0000313" key="6">
    <source>
        <dbReference type="EMBL" id="MBD8081364.1"/>
    </source>
</evidence>
<reference evidence="6 7" key="1">
    <citation type="submission" date="2020-09" db="EMBL/GenBank/DDBJ databases">
        <title>Genome seq and assembly of Chryseobacterium sp.</title>
        <authorList>
            <person name="Chhetri G."/>
        </authorList>
    </citation>
    <scope>NUCLEOTIDE SEQUENCE [LARGE SCALE GENOMIC DNA]</scope>
    <source>
        <strain evidence="6 7">GCR10</strain>
    </source>
</reference>
<evidence type="ECO:0000256" key="3">
    <source>
        <dbReference type="ARBA" id="ARBA00023163"/>
    </source>
</evidence>
<keyword evidence="2" id="KW-0238">DNA-binding</keyword>
<dbReference type="InterPro" id="IPR000595">
    <property type="entry name" value="cNMP-bd_dom"/>
</dbReference>
<dbReference type="PRINTS" id="PR00034">
    <property type="entry name" value="HTHCRP"/>
</dbReference>
<dbReference type="InterPro" id="IPR050397">
    <property type="entry name" value="Env_Response_Regulators"/>
</dbReference>
<dbReference type="PROSITE" id="PS50042">
    <property type="entry name" value="CNMP_BINDING_3"/>
    <property type="match status" value="1"/>
</dbReference>
<dbReference type="InterPro" id="IPR018490">
    <property type="entry name" value="cNMP-bd_dom_sf"/>
</dbReference>
<dbReference type="PANTHER" id="PTHR24567">
    <property type="entry name" value="CRP FAMILY TRANSCRIPTIONAL REGULATORY PROTEIN"/>
    <property type="match status" value="1"/>
</dbReference>
<dbReference type="Pfam" id="PF13545">
    <property type="entry name" value="HTH_Crp_2"/>
    <property type="match status" value="1"/>
</dbReference>
<accession>A0ABR8Z7V5</accession>
<gene>
    <name evidence="6" type="ORF">IC610_02885</name>
</gene>
<dbReference type="SMART" id="SM00419">
    <property type="entry name" value="HTH_CRP"/>
    <property type="match status" value="1"/>
</dbReference>
<evidence type="ECO:0000259" key="4">
    <source>
        <dbReference type="PROSITE" id="PS50042"/>
    </source>
</evidence>
<evidence type="ECO:0000259" key="5">
    <source>
        <dbReference type="PROSITE" id="PS51063"/>
    </source>
</evidence>
<dbReference type="RefSeq" id="WP_191735151.1">
    <property type="nucleotide sequence ID" value="NZ_JACYFS010000001.1"/>
</dbReference>
<keyword evidence="7" id="KW-1185">Reference proteome</keyword>
<dbReference type="Pfam" id="PF00027">
    <property type="entry name" value="cNMP_binding"/>
    <property type="match status" value="1"/>
</dbReference>
<evidence type="ECO:0000256" key="1">
    <source>
        <dbReference type="ARBA" id="ARBA00023015"/>
    </source>
</evidence>
<protein>
    <submittedName>
        <fullName evidence="6">Crp/Fnr family transcriptional regulator</fullName>
    </submittedName>
</protein>
<dbReference type="EMBL" id="JACYFS010000001">
    <property type="protein sequence ID" value="MBD8081364.1"/>
    <property type="molecule type" value="Genomic_DNA"/>
</dbReference>
<dbReference type="Gene3D" id="2.60.120.10">
    <property type="entry name" value="Jelly Rolls"/>
    <property type="match status" value="1"/>
</dbReference>
<sequence>MISEDLLLSFGAEYKSYDHDDRIFSENEVANYFYHITEGKVKLNNYIENGKEFIHGIVAENSNIGTSYLFTEKKYSINSIAINDVTVLRLPKVSFLELLNTNQNIYPFLMSHLSEYMHYQFVMMQTIAVQSPEKKIKAFLDYLKNNEKDQSEFSLQIQLTRQQLASITGLSVETVIRAIKIMEKNGVLEIQNRKIFY</sequence>
<dbReference type="InterPro" id="IPR012318">
    <property type="entry name" value="HTH_CRP"/>
</dbReference>
<keyword evidence="1" id="KW-0805">Transcription regulation</keyword>
<dbReference type="PANTHER" id="PTHR24567:SF28">
    <property type="entry name" value="LISTERIOLYSIN REGULATORY PROTEIN"/>
    <property type="match status" value="1"/>
</dbReference>
<keyword evidence="3" id="KW-0804">Transcription</keyword>
<name>A0ABR8Z7V5_9FLAO</name>
<evidence type="ECO:0000256" key="2">
    <source>
        <dbReference type="ARBA" id="ARBA00023125"/>
    </source>
</evidence>
<evidence type="ECO:0000313" key="7">
    <source>
        <dbReference type="Proteomes" id="UP000637299"/>
    </source>
</evidence>
<proteinExistence type="predicted"/>
<feature type="domain" description="HTH crp-type" evidence="5">
    <location>
        <begin position="130"/>
        <end position="197"/>
    </location>
</feature>
<dbReference type="SUPFAM" id="SSF51206">
    <property type="entry name" value="cAMP-binding domain-like"/>
    <property type="match status" value="1"/>
</dbReference>
<dbReference type="CDD" id="cd00038">
    <property type="entry name" value="CAP_ED"/>
    <property type="match status" value="1"/>
</dbReference>
<dbReference type="InterPro" id="IPR036390">
    <property type="entry name" value="WH_DNA-bd_sf"/>
</dbReference>
<dbReference type="Proteomes" id="UP000637299">
    <property type="component" value="Unassembled WGS sequence"/>
</dbReference>
<organism evidence="6 7">
    <name type="scientific">Chryseobacterium caseinilyticum</name>
    <dbReference type="NCBI Taxonomy" id="2771428"/>
    <lineage>
        <taxon>Bacteria</taxon>
        <taxon>Pseudomonadati</taxon>
        <taxon>Bacteroidota</taxon>
        <taxon>Flavobacteriia</taxon>
        <taxon>Flavobacteriales</taxon>
        <taxon>Weeksellaceae</taxon>
        <taxon>Chryseobacterium group</taxon>
        <taxon>Chryseobacterium</taxon>
    </lineage>
</organism>
<dbReference type="SUPFAM" id="SSF46785">
    <property type="entry name" value="Winged helix' DNA-binding domain"/>
    <property type="match status" value="1"/>
</dbReference>
<feature type="domain" description="Cyclic nucleotide-binding" evidence="4">
    <location>
        <begin position="15"/>
        <end position="116"/>
    </location>
</feature>